<keyword evidence="8" id="KW-0969">Cilium</keyword>
<proteinExistence type="inferred from homology"/>
<gene>
    <name evidence="8" type="ORF">AOX56_05760</name>
</gene>
<dbReference type="PANTHER" id="PTHR36307">
    <property type="entry name" value="FLAGELLA BASAL BODY P-RING FORMATION PROTEIN FLGA"/>
    <property type="match status" value="1"/>
</dbReference>
<evidence type="ECO:0000256" key="5">
    <source>
        <dbReference type="ARBA" id="ARBA00022764"/>
    </source>
</evidence>
<dbReference type="GO" id="GO:0042597">
    <property type="term" value="C:periplasmic space"/>
    <property type="evidence" value="ECO:0007669"/>
    <property type="project" value="UniProtKB-SubCell"/>
</dbReference>
<feature type="domain" description="SAF" evidence="7">
    <location>
        <begin position="138"/>
        <end position="200"/>
    </location>
</feature>
<dbReference type="Gene3D" id="2.30.30.760">
    <property type="match status" value="1"/>
</dbReference>
<accession>A0A2N3IP10</accession>
<keyword evidence="8" id="KW-0966">Cell projection</keyword>
<comment type="subcellular location">
    <subcellularLocation>
        <location evidence="1">Periplasm</location>
    </subcellularLocation>
</comment>
<evidence type="ECO:0000256" key="4">
    <source>
        <dbReference type="ARBA" id="ARBA00022729"/>
    </source>
</evidence>
<keyword evidence="5" id="KW-0574">Periplasm</keyword>
<protein>
    <recommendedName>
        <fullName evidence="3">Flagella basal body P-ring formation protein FlgA</fullName>
    </recommendedName>
</protein>
<evidence type="ECO:0000313" key="9">
    <source>
        <dbReference type="Proteomes" id="UP000233526"/>
    </source>
</evidence>
<dbReference type="GO" id="GO:0044780">
    <property type="term" value="P:bacterial-type flagellum assembly"/>
    <property type="evidence" value="ECO:0007669"/>
    <property type="project" value="InterPro"/>
</dbReference>
<dbReference type="RefSeq" id="WP_101320308.1">
    <property type="nucleotide sequence ID" value="NZ_CAWNSS010000067.1"/>
</dbReference>
<dbReference type="EMBL" id="LJZX01000067">
    <property type="protein sequence ID" value="PKQ72818.1"/>
    <property type="molecule type" value="Genomic_DNA"/>
</dbReference>
<dbReference type="NCBIfam" id="TIGR03170">
    <property type="entry name" value="flgA_cterm"/>
    <property type="match status" value="1"/>
</dbReference>
<dbReference type="InterPro" id="IPR017585">
    <property type="entry name" value="SAF_FlgA"/>
</dbReference>
<dbReference type="InterPro" id="IPR039246">
    <property type="entry name" value="Flagellar_FlgA"/>
</dbReference>
<evidence type="ECO:0000256" key="1">
    <source>
        <dbReference type="ARBA" id="ARBA00004418"/>
    </source>
</evidence>
<keyword evidence="8" id="KW-0282">Flagellum</keyword>
<evidence type="ECO:0000256" key="2">
    <source>
        <dbReference type="ARBA" id="ARBA00010474"/>
    </source>
</evidence>
<evidence type="ECO:0000313" key="8">
    <source>
        <dbReference type="EMBL" id="PKQ72818.1"/>
    </source>
</evidence>
<name>A0A2N3IP10_AERSO</name>
<evidence type="ECO:0000256" key="3">
    <source>
        <dbReference type="ARBA" id="ARBA00014754"/>
    </source>
</evidence>
<evidence type="ECO:0000256" key="6">
    <source>
        <dbReference type="ARBA" id="ARBA00025643"/>
    </source>
</evidence>
<sequence>MKIPSFKRLPCTISGKQMRNEEVRLPVWKWIGILWLLLSSLAHGAPQAQSAMLEQLLEQDARQSLDDYITQQGWPATAGEFRVWLAPSAEHLPLCPSGHISLQAGGQYRQPWGRRPYLIECTDPAWQVRGRVEVSLLLPVWVAARDIAKGQSISASDLVEKELDVSRIQRGFTPSNHSLLGHKSNRHLRSGQLIGELDLQKSWAVKQGEGVLIRAGEGEFSATTRGEALENGGIGDGIRVKNLSSGKQIQAWVTDTGEVETRF</sequence>
<organism evidence="8 9">
    <name type="scientific">Aeromonas sobria</name>
    <dbReference type="NCBI Taxonomy" id="646"/>
    <lineage>
        <taxon>Bacteria</taxon>
        <taxon>Pseudomonadati</taxon>
        <taxon>Pseudomonadota</taxon>
        <taxon>Gammaproteobacteria</taxon>
        <taxon>Aeromonadales</taxon>
        <taxon>Aeromonadaceae</taxon>
        <taxon>Aeromonas</taxon>
    </lineage>
</organism>
<dbReference type="PANTHER" id="PTHR36307:SF1">
    <property type="entry name" value="FLAGELLA BASAL BODY P-RING FORMATION PROTEIN FLGA"/>
    <property type="match status" value="1"/>
</dbReference>
<dbReference type="CDD" id="cd11614">
    <property type="entry name" value="SAF_CpaB_FlgA_like"/>
    <property type="match status" value="1"/>
</dbReference>
<comment type="similarity">
    <text evidence="2">Belongs to the FlgA family.</text>
</comment>
<comment type="caution">
    <text evidence="8">The sequence shown here is derived from an EMBL/GenBank/DDBJ whole genome shotgun (WGS) entry which is preliminary data.</text>
</comment>
<dbReference type="Proteomes" id="UP000233526">
    <property type="component" value="Unassembled WGS sequence"/>
</dbReference>
<evidence type="ECO:0000259" key="7">
    <source>
        <dbReference type="SMART" id="SM00858"/>
    </source>
</evidence>
<reference evidence="8 9" key="1">
    <citation type="journal article" date="2017" name="Front. Microbiol.">
        <title>Strong Genomic and Phenotypic Heterogeneity in the Aeromonas sobria Species Complex.</title>
        <authorList>
            <person name="Gauthier J."/>
            <person name="Vincent A.T."/>
            <person name="Charette S.J."/>
            <person name="Derome N."/>
        </authorList>
    </citation>
    <scope>NUCLEOTIDE SEQUENCE [LARGE SCALE GENOMIC DNA]</scope>
    <source>
        <strain evidence="8 9">JF2635</strain>
    </source>
</reference>
<keyword evidence="4" id="KW-0732">Signal</keyword>
<dbReference type="InterPro" id="IPR013974">
    <property type="entry name" value="SAF"/>
</dbReference>
<dbReference type="Gene3D" id="3.90.1210.10">
    <property type="entry name" value="Antifreeze-like/N-acetylneuraminic acid synthase C-terminal domain"/>
    <property type="match status" value="1"/>
</dbReference>
<dbReference type="SMART" id="SM00858">
    <property type="entry name" value="SAF"/>
    <property type="match status" value="1"/>
</dbReference>
<dbReference type="Pfam" id="PF13144">
    <property type="entry name" value="ChapFlgA"/>
    <property type="match status" value="1"/>
</dbReference>
<dbReference type="AlphaFoldDB" id="A0A2N3IP10"/>
<comment type="function">
    <text evidence="6">Involved in the assembly process of the P-ring formation. It may associate with FlgF on the rod constituting a structure essential for the P-ring assembly or may act as a modulator protein for the P-ring assembly.</text>
</comment>